<keyword evidence="3" id="KW-1185">Reference proteome</keyword>
<dbReference type="SUPFAM" id="SSF82199">
    <property type="entry name" value="SET domain"/>
    <property type="match status" value="1"/>
</dbReference>
<dbReference type="InterPro" id="IPR053010">
    <property type="entry name" value="SET_SmydA-8"/>
</dbReference>
<comment type="caution">
    <text evidence="2">The sequence shown here is derived from an EMBL/GenBank/DDBJ whole genome shotgun (WGS) entry which is preliminary data.</text>
</comment>
<dbReference type="GO" id="GO:0008757">
    <property type="term" value="F:S-adenosylmethionine-dependent methyltransferase activity"/>
    <property type="evidence" value="ECO:0007669"/>
    <property type="project" value="UniProtKB-ARBA"/>
</dbReference>
<evidence type="ECO:0000313" key="2">
    <source>
        <dbReference type="EMBL" id="CAL4068440.1"/>
    </source>
</evidence>
<dbReference type="CDD" id="cd20071">
    <property type="entry name" value="SET_SMYD"/>
    <property type="match status" value="1"/>
</dbReference>
<dbReference type="GO" id="GO:0008276">
    <property type="term" value="F:protein methyltransferase activity"/>
    <property type="evidence" value="ECO:0007669"/>
    <property type="project" value="UniProtKB-ARBA"/>
</dbReference>
<dbReference type="PANTHER" id="PTHR46455">
    <property type="entry name" value="SET AND MYND DOMAIN CONTAINING, ARTHROPOD-SPECIFIC, MEMBER 4, ISOFORM A"/>
    <property type="match status" value="1"/>
</dbReference>
<proteinExistence type="predicted"/>
<dbReference type="Proteomes" id="UP001497623">
    <property type="component" value="Unassembled WGS sequence"/>
</dbReference>
<dbReference type="PROSITE" id="PS50280">
    <property type="entry name" value="SET"/>
    <property type="match status" value="1"/>
</dbReference>
<dbReference type="InterPro" id="IPR046341">
    <property type="entry name" value="SET_dom_sf"/>
</dbReference>
<dbReference type="GO" id="GO:0008170">
    <property type="term" value="F:N-methyltransferase activity"/>
    <property type="evidence" value="ECO:0007669"/>
    <property type="project" value="UniProtKB-ARBA"/>
</dbReference>
<dbReference type="EMBL" id="CAXKWB010003143">
    <property type="protein sequence ID" value="CAL4068440.1"/>
    <property type="molecule type" value="Genomic_DNA"/>
</dbReference>
<sequence length="469" mass="53652">RDEATSDPHTQEECQILSQYGFKEKLTVEEKLSMIRTFNALLTPLRVLKEIATNPQKAELLWAFEDNVEKRKQIPNGLEKEYKVAKLIQEQLQLDIETNKILRISGIYESNSFEVPLSDNQKHRGCAIFSTVCMMNHSCTFNVQIAFFDGLAHVWATQDIPSGSPITLNYSQLFLGTPARRCALAKSKLFLCQCLRCMDPTELGTHLSSVKCPKCDTGLLVPPANRKEPWPCCSCKTSISISTIEMLTNLTATFMAKVDKNNVSCMKKILSMMEQHLGAQNSTSVELKHHLVTRIMKEPLQELSTDDLWSLIDMTESLLKVVNLVAPGKPFIRGHILLYHARASHELLFRHYCDENNHTIDTLLSETRTENCPNETIKECENSMFSRVILSERDMEPVLYKDRKLDEINISELLQQIQESRIILKGERRRPKDTRVLEAFLTRLLQKQNEPRSICNNSKNTHTTELTII</sequence>
<dbReference type="Gene3D" id="1.10.220.160">
    <property type="match status" value="1"/>
</dbReference>
<gene>
    <name evidence="2" type="ORF">MNOR_LOCUS7242</name>
</gene>
<dbReference type="Gene3D" id="6.10.140.2220">
    <property type="match status" value="1"/>
</dbReference>
<evidence type="ECO:0000313" key="3">
    <source>
        <dbReference type="Proteomes" id="UP001497623"/>
    </source>
</evidence>
<name>A0AAV2Q1F7_MEGNR</name>
<dbReference type="PANTHER" id="PTHR46455:SF5">
    <property type="entry name" value="SET AND MYND DOMAIN CONTAINING, ARTHROPOD-SPECIFIC, MEMBER 4, ISOFORM A"/>
    <property type="match status" value="1"/>
</dbReference>
<protein>
    <recommendedName>
        <fullName evidence="1">SET domain-containing protein</fullName>
    </recommendedName>
</protein>
<organism evidence="2 3">
    <name type="scientific">Meganyctiphanes norvegica</name>
    <name type="common">Northern krill</name>
    <name type="synonym">Thysanopoda norvegica</name>
    <dbReference type="NCBI Taxonomy" id="48144"/>
    <lineage>
        <taxon>Eukaryota</taxon>
        <taxon>Metazoa</taxon>
        <taxon>Ecdysozoa</taxon>
        <taxon>Arthropoda</taxon>
        <taxon>Crustacea</taxon>
        <taxon>Multicrustacea</taxon>
        <taxon>Malacostraca</taxon>
        <taxon>Eumalacostraca</taxon>
        <taxon>Eucarida</taxon>
        <taxon>Euphausiacea</taxon>
        <taxon>Euphausiidae</taxon>
        <taxon>Meganyctiphanes</taxon>
    </lineage>
</organism>
<accession>A0AAV2Q1F7</accession>
<dbReference type="AlphaFoldDB" id="A0AAV2Q1F7"/>
<evidence type="ECO:0000259" key="1">
    <source>
        <dbReference type="PROSITE" id="PS50280"/>
    </source>
</evidence>
<feature type="non-terminal residue" evidence="2">
    <location>
        <position position="1"/>
    </location>
</feature>
<reference evidence="2 3" key="1">
    <citation type="submission" date="2024-05" db="EMBL/GenBank/DDBJ databases">
        <authorList>
            <person name="Wallberg A."/>
        </authorList>
    </citation>
    <scope>NUCLEOTIDE SEQUENCE [LARGE SCALE GENOMIC DNA]</scope>
</reference>
<dbReference type="Gene3D" id="2.170.270.10">
    <property type="entry name" value="SET domain"/>
    <property type="match status" value="1"/>
</dbReference>
<dbReference type="InterPro" id="IPR001214">
    <property type="entry name" value="SET_dom"/>
</dbReference>
<feature type="domain" description="SET" evidence="1">
    <location>
        <begin position="43"/>
        <end position="171"/>
    </location>
</feature>
<dbReference type="Pfam" id="PF00856">
    <property type="entry name" value="SET"/>
    <property type="match status" value="1"/>
</dbReference>